<keyword evidence="2" id="KW-0813">Transport</keyword>
<feature type="transmembrane region" description="Helical" evidence="8">
    <location>
        <begin position="80"/>
        <end position="102"/>
    </location>
</feature>
<feature type="transmembrane region" description="Helical" evidence="8">
    <location>
        <begin position="364"/>
        <end position="386"/>
    </location>
</feature>
<evidence type="ECO:0000259" key="9">
    <source>
        <dbReference type="Pfam" id="PF00999"/>
    </source>
</evidence>
<accession>A0A3M2MCT2</accession>
<feature type="transmembrane region" description="Helical" evidence="8">
    <location>
        <begin position="17"/>
        <end position="36"/>
    </location>
</feature>
<evidence type="ECO:0000313" key="10">
    <source>
        <dbReference type="EMBL" id="RMI47342.1"/>
    </source>
</evidence>
<evidence type="ECO:0000256" key="4">
    <source>
        <dbReference type="ARBA" id="ARBA00022692"/>
    </source>
</evidence>
<keyword evidence="4 8" id="KW-0812">Transmembrane</keyword>
<comment type="caution">
    <text evidence="10">The sequence shown here is derived from an EMBL/GenBank/DDBJ whole genome shotgun (WGS) entry which is preliminary data.</text>
</comment>
<dbReference type="AlphaFoldDB" id="A0A3M2MCT2"/>
<dbReference type="PANTHER" id="PTHR32507">
    <property type="entry name" value="NA(+)/H(+) ANTIPORTER 1"/>
    <property type="match status" value="1"/>
</dbReference>
<dbReference type="Pfam" id="PF00999">
    <property type="entry name" value="Na_H_Exchanger"/>
    <property type="match status" value="1"/>
</dbReference>
<evidence type="ECO:0000256" key="1">
    <source>
        <dbReference type="ARBA" id="ARBA00004651"/>
    </source>
</evidence>
<reference evidence="10 11" key="1">
    <citation type="submission" date="2018-10" db="EMBL/GenBank/DDBJ databases">
        <title>Isolation from soil.</title>
        <authorList>
            <person name="Hu J."/>
        </authorList>
    </citation>
    <scope>NUCLEOTIDE SEQUENCE [LARGE SCALE GENOMIC DNA]</scope>
    <source>
        <strain evidence="10 11">NEAU-Ht49</strain>
    </source>
</reference>
<feature type="transmembrane region" description="Helical" evidence="8">
    <location>
        <begin position="108"/>
        <end position="127"/>
    </location>
</feature>
<keyword evidence="6" id="KW-0406">Ion transport</keyword>
<evidence type="ECO:0000256" key="3">
    <source>
        <dbReference type="ARBA" id="ARBA00022449"/>
    </source>
</evidence>
<proteinExistence type="predicted"/>
<feature type="domain" description="Cation/H+ exchanger transmembrane" evidence="9">
    <location>
        <begin position="2"/>
        <end position="384"/>
    </location>
</feature>
<protein>
    <submittedName>
        <fullName evidence="10">Sodium:proton exchanger</fullName>
    </submittedName>
</protein>
<evidence type="ECO:0000313" key="11">
    <source>
        <dbReference type="Proteomes" id="UP000282674"/>
    </source>
</evidence>
<dbReference type="GO" id="GO:1902600">
    <property type="term" value="P:proton transmembrane transport"/>
    <property type="evidence" value="ECO:0007669"/>
    <property type="project" value="InterPro"/>
</dbReference>
<dbReference type="InterPro" id="IPR006153">
    <property type="entry name" value="Cation/H_exchanger_TM"/>
</dbReference>
<evidence type="ECO:0000256" key="7">
    <source>
        <dbReference type="ARBA" id="ARBA00023136"/>
    </source>
</evidence>
<dbReference type="GO" id="GO:0015297">
    <property type="term" value="F:antiporter activity"/>
    <property type="evidence" value="ECO:0007669"/>
    <property type="project" value="UniProtKB-KW"/>
</dbReference>
<sequence>MVAILLWTIGAKRLGDVHVSAPVFMVACGIVAGLVFGDEITHQLNTHLAERAVELILAVLLFVDAVEVRGGFLAGERGTVLRLLVLALPLSIAIAFAVGLPLLGLPSWGAVLAIACVVMPLDFAPATDLLRDRRLDRGLRHALAVESGYNDGLFSPVLAFALLTLGSADKEPSGPLFGAVHAALWAVVVGVGMGALTGLAHRRAVAMRWTGTPAVRIAMALVPLITYSLSIGVGGNGFVAAFLAGISYKVGRMGRRGEDRDLAHRELSSVEDLSVITSMIMWFVFGAAAVLVFQLGFDGRSVLYGLLALTVVRMVAVYVAMLGSPVRWRDRTLLGLLGPRGTTSIVFGLLAYNATHAAGADIVLYVMTVVVGGSVLLHGIAIPFGLRRSATGTGTVSKPS</sequence>
<feature type="transmembrane region" description="Helical" evidence="8">
    <location>
        <begin position="148"/>
        <end position="168"/>
    </location>
</feature>
<dbReference type="PANTHER" id="PTHR32507:SF8">
    <property type="entry name" value="CNH1P"/>
    <property type="match status" value="1"/>
</dbReference>
<comment type="subcellular location">
    <subcellularLocation>
        <location evidence="1">Cell membrane</location>
        <topology evidence="1">Multi-pass membrane protein</topology>
    </subcellularLocation>
</comment>
<feature type="transmembrane region" description="Helical" evidence="8">
    <location>
        <begin position="302"/>
        <end position="321"/>
    </location>
</feature>
<gene>
    <name evidence="10" type="ORF">EBO15_03315</name>
</gene>
<feature type="transmembrane region" description="Helical" evidence="8">
    <location>
        <begin position="231"/>
        <end position="251"/>
    </location>
</feature>
<evidence type="ECO:0000256" key="8">
    <source>
        <dbReference type="SAM" id="Phobius"/>
    </source>
</evidence>
<keyword evidence="3" id="KW-0050">Antiport</keyword>
<keyword evidence="5 8" id="KW-1133">Transmembrane helix</keyword>
<dbReference type="EMBL" id="RFFG01000004">
    <property type="protein sequence ID" value="RMI47342.1"/>
    <property type="molecule type" value="Genomic_DNA"/>
</dbReference>
<feature type="transmembrane region" description="Helical" evidence="8">
    <location>
        <begin position="180"/>
        <end position="199"/>
    </location>
</feature>
<dbReference type="GO" id="GO:0005886">
    <property type="term" value="C:plasma membrane"/>
    <property type="evidence" value="ECO:0007669"/>
    <property type="project" value="UniProtKB-SubCell"/>
</dbReference>
<evidence type="ECO:0000256" key="5">
    <source>
        <dbReference type="ARBA" id="ARBA00022989"/>
    </source>
</evidence>
<keyword evidence="7 8" id="KW-0472">Membrane</keyword>
<evidence type="ECO:0000256" key="6">
    <source>
        <dbReference type="ARBA" id="ARBA00023065"/>
    </source>
</evidence>
<dbReference type="OrthoDB" id="9810759at2"/>
<feature type="transmembrane region" description="Helical" evidence="8">
    <location>
        <begin position="48"/>
        <end position="68"/>
    </location>
</feature>
<name>A0A3M2MCT2_9ACTN</name>
<feature type="transmembrane region" description="Helical" evidence="8">
    <location>
        <begin position="272"/>
        <end position="296"/>
    </location>
</feature>
<evidence type="ECO:0000256" key="2">
    <source>
        <dbReference type="ARBA" id="ARBA00022448"/>
    </source>
</evidence>
<keyword evidence="11" id="KW-1185">Reference proteome</keyword>
<organism evidence="10 11">
    <name type="scientific">Actinomadura harenae</name>
    <dbReference type="NCBI Taxonomy" id="2483351"/>
    <lineage>
        <taxon>Bacteria</taxon>
        <taxon>Bacillati</taxon>
        <taxon>Actinomycetota</taxon>
        <taxon>Actinomycetes</taxon>
        <taxon>Streptosporangiales</taxon>
        <taxon>Thermomonosporaceae</taxon>
        <taxon>Actinomadura</taxon>
    </lineage>
</organism>
<feature type="transmembrane region" description="Helical" evidence="8">
    <location>
        <begin position="333"/>
        <end position="352"/>
    </location>
</feature>
<dbReference type="Proteomes" id="UP000282674">
    <property type="component" value="Unassembled WGS sequence"/>
</dbReference>